<dbReference type="PROSITE" id="PS51257">
    <property type="entry name" value="PROKAR_LIPOPROTEIN"/>
    <property type="match status" value="1"/>
</dbReference>
<dbReference type="EMBL" id="CP070608">
    <property type="protein sequence ID" value="QSE97856.1"/>
    <property type="molecule type" value="Genomic_DNA"/>
</dbReference>
<sequence length="184" mass="20548">MPRFQCVKKLVVLTLLCTALVTSFTSCDLFSSEDDEPKSPIDQLPPLTTTGENTFGYLLNGETIVIASSLNASAIYQGGGVQISSFFENEQVDHNIVMILLDPIKINQSYDLTNLPEHKVQFIDSRSDKKCLYDYSDTFMGSIKLSNIDRTNFIISGQFEFSTVTQGCETVEVTDGRFDLQYIP</sequence>
<keyword evidence="1" id="KW-0732">Signal</keyword>
<organism evidence="2 3">
    <name type="scientific">Fulvivirga lutea</name>
    <dbReference type="NCBI Taxonomy" id="2810512"/>
    <lineage>
        <taxon>Bacteria</taxon>
        <taxon>Pseudomonadati</taxon>
        <taxon>Bacteroidota</taxon>
        <taxon>Cytophagia</taxon>
        <taxon>Cytophagales</taxon>
        <taxon>Fulvivirgaceae</taxon>
        <taxon>Fulvivirga</taxon>
    </lineage>
</organism>
<feature type="chain" id="PRO_5038054031" description="Lipoprotein" evidence="1">
    <location>
        <begin position="28"/>
        <end position="184"/>
    </location>
</feature>
<gene>
    <name evidence="2" type="ORF">JR347_01855</name>
</gene>
<reference evidence="2" key="1">
    <citation type="submission" date="2021-02" db="EMBL/GenBank/DDBJ databases">
        <title>Fulvivirga sp. S481 isolated from sea water.</title>
        <authorList>
            <person name="Bae S.S."/>
            <person name="Baek K."/>
        </authorList>
    </citation>
    <scope>NUCLEOTIDE SEQUENCE</scope>
    <source>
        <strain evidence="2">S481</strain>
    </source>
</reference>
<evidence type="ECO:0000313" key="3">
    <source>
        <dbReference type="Proteomes" id="UP000662783"/>
    </source>
</evidence>
<evidence type="ECO:0008006" key="4">
    <source>
        <dbReference type="Google" id="ProtNLM"/>
    </source>
</evidence>
<proteinExistence type="predicted"/>
<name>A0A975A1I4_9BACT</name>
<evidence type="ECO:0000313" key="2">
    <source>
        <dbReference type="EMBL" id="QSE97856.1"/>
    </source>
</evidence>
<protein>
    <recommendedName>
        <fullName evidence="4">Lipoprotein</fullName>
    </recommendedName>
</protein>
<accession>A0A975A1I4</accession>
<keyword evidence="3" id="KW-1185">Reference proteome</keyword>
<evidence type="ECO:0000256" key="1">
    <source>
        <dbReference type="SAM" id="SignalP"/>
    </source>
</evidence>
<dbReference type="RefSeq" id="WP_205722364.1">
    <property type="nucleotide sequence ID" value="NZ_CP070608.1"/>
</dbReference>
<dbReference type="AlphaFoldDB" id="A0A975A1I4"/>
<dbReference type="KEGG" id="fuv:JR347_01855"/>
<feature type="signal peptide" evidence="1">
    <location>
        <begin position="1"/>
        <end position="27"/>
    </location>
</feature>
<dbReference type="Proteomes" id="UP000662783">
    <property type="component" value="Chromosome"/>
</dbReference>